<gene>
    <name evidence="3" type="ORF">RM51_04320</name>
</gene>
<keyword evidence="1" id="KW-0812">Transmembrane</keyword>
<keyword evidence="4" id="KW-1185">Reference proteome</keyword>
<dbReference type="PANTHER" id="PTHR22911">
    <property type="entry name" value="ACYL-MALONYL CONDENSING ENZYME-RELATED"/>
    <property type="match status" value="1"/>
</dbReference>
<feature type="transmembrane region" description="Helical" evidence="1">
    <location>
        <begin position="247"/>
        <end position="265"/>
    </location>
</feature>
<dbReference type="SUPFAM" id="SSF103481">
    <property type="entry name" value="Multidrug resistance efflux transporter EmrE"/>
    <property type="match status" value="2"/>
</dbReference>
<dbReference type="PANTHER" id="PTHR22911:SF137">
    <property type="entry name" value="SOLUTE CARRIER FAMILY 35 MEMBER G2-RELATED"/>
    <property type="match status" value="1"/>
</dbReference>
<dbReference type="AlphaFoldDB" id="A0A0B4DB86"/>
<evidence type="ECO:0000256" key="1">
    <source>
        <dbReference type="SAM" id="Phobius"/>
    </source>
</evidence>
<keyword evidence="1" id="KW-0472">Membrane</keyword>
<feature type="transmembrane region" description="Helical" evidence="1">
    <location>
        <begin position="159"/>
        <end position="177"/>
    </location>
</feature>
<dbReference type="Proteomes" id="UP000031167">
    <property type="component" value="Unassembled WGS sequence"/>
</dbReference>
<feature type="transmembrane region" description="Helical" evidence="1">
    <location>
        <begin position="223"/>
        <end position="241"/>
    </location>
</feature>
<feature type="transmembrane region" description="Helical" evidence="1">
    <location>
        <begin position="183"/>
        <end position="203"/>
    </location>
</feature>
<dbReference type="InterPro" id="IPR000620">
    <property type="entry name" value="EamA_dom"/>
</dbReference>
<evidence type="ECO:0000259" key="2">
    <source>
        <dbReference type="Pfam" id="PF00892"/>
    </source>
</evidence>
<protein>
    <recommendedName>
        <fullName evidence="2">EamA domain-containing protein</fullName>
    </recommendedName>
</protein>
<comment type="caution">
    <text evidence="3">The sequence shown here is derived from an EMBL/GenBank/DDBJ whole genome shotgun (WGS) entry which is preliminary data.</text>
</comment>
<evidence type="ECO:0000313" key="3">
    <source>
        <dbReference type="EMBL" id="KIC63961.1"/>
    </source>
</evidence>
<organism evidence="3 4">
    <name type="scientific">Chryseobacterium taiwanense</name>
    <dbReference type="NCBI Taxonomy" id="363331"/>
    <lineage>
        <taxon>Bacteria</taxon>
        <taxon>Pseudomonadati</taxon>
        <taxon>Bacteroidota</taxon>
        <taxon>Flavobacteriia</taxon>
        <taxon>Flavobacteriales</taxon>
        <taxon>Weeksellaceae</taxon>
        <taxon>Chryseobacterium group</taxon>
        <taxon>Chryseobacterium</taxon>
    </lineage>
</organism>
<dbReference type="OrthoDB" id="9795255at2"/>
<dbReference type="EMBL" id="JWTA01000004">
    <property type="protein sequence ID" value="KIC63961.1"/>
    <property type="molecule type" value="Genomic_DNA"/>
</dbReference>
<keyword evidence="1" id="KW-1133">Transmembrane helix</keyword>
<feature type="transmembrane region" description="Helical" evidence="1">
    <location>
        <begin position="69"/>
        <end position="88"/>
    </location>
</feature>
<dbReference type="RefSeq" id="WP_039365536.1">
    <property type="nucleotide sequence ID" value="NZ_JWTA01000004.1"/>
</dbReference>
<evidence type="ECO:0000313" key="4">
    <source>
        <dbReference type="Proteomes" id="UP000031167"/>
    </source>
</evidence>
<name>A0A0B4DB86_9FLAO</name>
<feature type="transmembrane region" description="Helical" evidence="1">
    <location>
        <begin position="121"/>
        <end position="138"/>
    </location>
</feature>
<reference evidence="3 4" key="1">
    <citation type="submission" date="2014-12" db="EMBL/GenBank/DDBJ databases">
        <title>Genome sequencing of Chryseobacterium taiwanense TPW19.</title>
        <authorList>
            <person name="Tan P.W."/>
            <person name="Chan K.-G."/>
        </authorList>
    </citation>
    <scope>NUCLEOTIDE SEQUENCE [LARGE SCALE GENOMIC DNA]</scope>
    <source>
        <strain evidence="3 4">TPW19</strain>
    </source>
</reference>
<dbReference type="STRING" id="363331.RM51_04320"/>
<sequence length="295" mass="33363">MIETVSVTIAVVLRVISNPLANVYQKQLTSKNNHPLIVNFLTYFLLSVFCCTLLFFIDVPFLPKNFWMYSILGGIAGAVGNGFLVKALQMGDLSVLGPINSYKSVVGIIFGIFLLSEIPNIWGILGIILIIYGSYYVLDTTDEKFFWKLFKKPEIQFRVWAMILTAIEAIFVKKIILVSSKTLAFISWCTFGALFSFIVLFFAKIKVGKELKYTLQTGNIFKFLLLIICIGTMQFTTNFVFDHMPVGYALSLFQLSTIVSIIFGYQFFQEKDIRKKVFGSLIMIAGSILIILMKN</sequence>
<feature type="transmembrane region" description="Helical" evidence="1">
    <location>
        <begin position="277"/>
        <end position="293"/>
    </location>
</feature>
<proteinExistence type="predicted"/>
<accession>A0A0B4DB86</accession>
<feature type="domain" description="EamA" evidence="2">
    <location>
        <begin position="19"/>
        <end position="137"/>
    </location>
</feature>
<dbReference type="Pfam" id="PF00892">
    <property type="entry name" value="EamA"/>
    <property type="match status" value="1"/>
</dbReference>
<feature type="transmembrane region" description="Helical" evidence="1">
    <location>
        <begin position="36"/>
        <end position="57"/>
    </location>
</feature>
<feature type="transmembrane region" description="Helical" evidence="1">
    <location>
        <begin position="95"/>
        <end position="115"/>
    </location>
</feature>
<dbReference type="InterPro" id="IPR037185">
    <property type="entry name" value="EmrE-like"/>
</dbReference>
<dbReference type="GO" id="GO:0016020">
    <property type="term" value="C:membrane"/>
    <property type="evidence" value="ECO:0007669"/>
    <property type="project" value="InterPro"/>
</dbReference>